<feature type="non-terminal residue" evidence="1">
    <location>
        <position position="1"/>
    </location>
</feature>
<name>W1XJU6_9ZZZZ</name>
<proteinExistence type="predicted"/>
<gene>
    <name evidence="1" type="ORF">Q604_UNBC14846G0001</name>
</gene>
<protein>
    <submittedName>
        <fullName evidence="1">Sensor histidine kinase</fullName>
    </submittedName>
</protein>
<accession>W1XJU6</accession>
<keyword evidence="1" id="KW-0418">Kinase</keyword>
<sequence>IKTPIASSKMILENSISNDKNALVDEMNKIDRYITQALYYSRSTDFNKDYIIKTFNLQSIINECIRENRREFINKKIRLIIDDNTHVQVTSDAIGVFISCTHVSIYSR</sequence>
<comment type="caution">
    <text evidence="1">The sequence shown here is derived from an EMBL/GenBank/DDBJ whole genome shotgun (WGS) entry which is preliminary data.</text>
</comment>
<organism evidence="1">
    <name type="scientific">human gut metagenome</name>
    <dbReference type="NCBI Taxonomy" id="408170"/>
    <lineage>
        <taxon>unclassified sequences</taxon>
        <taxon>metagenomes</taxon>
        <taxon>organismal metagenomes</taxon>
    </lineage>
</organism>
<reference evidence="1" key="1">
    <citation type="submission" date="2013-12" db="EMBL/GenBank/DDBJ databases">
        <title>A Varibaculum cambriense genome reconstructed from a premature infant gut community with otherwise low bacterial novelty that shifts toward anaerobic metabolism during the third week of life.</title>
        <authorList>
            <person name="Brown C.T."/>
            <person name="Sharon I."/>
            <person name="Thomas B.C."/>
            <person name="Castelle C.J."/>
            <person name="Morowitz M.J."/>
            <person name="Banfield J.F."/>
        </authorList>
    </citation>
    <scope>NUCLEOTIDE SEQUENCE</scope>
</reference>
<dbReference type="GO" id="GO:0016301">
    <property type="term" value="F:kinase activity"/>
    <property type="evidence" value="ECO:0007669"/>
    <property type="project" value="UniProtKB-KW"/>
</dbReference>
<evidence type="ECO:0000313" key="1">
    <source>
        <dbReference type="EMBL" id="ETJ30638.1"/>
    </source>
</evidence>
<keyword evidence="1" id="KW-0808">Transferase</keyword>
<dbReference type="AlphaFoldDB" id="W1XJU6"/>
<dbReference type="EMBL" id="AZMM01014846">
    <property type="protein sequence ID" value="ETJ30638.1"/>
    <property type="molecule type" value="Genomic_DNA"/>
</dbReference>